<dbReference type="Gene3D" id="2.130.10.10">
    <property type="entry name" value="YVTN repeat-like/Quinoprotein amine dehydrogenase"/>
    <property type="match status" value="1"/>
</dbReference>
<reference evidence="9" key="1">
    <citation type="journal article" date="2020" name="Stud. Mycol.">
        <title>101 Dothideomycetes genomes: a test case for predicting lifestyles and emergence of pathogens.</title>
        <authorList>
            <person name="Haridas S."/>
            <person name="Albert R."/>
            <person name="Binder M."/>
            <person name="Bloem J."/>
            <person name="Labutti K."/>
            <person name="Salamov A."/>
            <person name="Andreopoulos B."/>
            <person name="Baker S."/>
            <person name="Barry K."/>
            <person name="Bills G."/>
            <person name="Bluhm B."/>
            <person name="Cannon C."/>
            <person name="Castanera R."/>
            <person name="Culley D."/>
            <person name="Daum C."/>
            <person name="Ezra D."/>
            <person name="Gonzalez J."/>
            <person name="Henrissat B."/>
            <person name="Kuo A."/>
            <person name="Liang C."/>
            <person name="Lipzen A."/>
            <person name="Lutzoni F."/>
            <person name="Magnuson J."/>
            <person name="Mondo S."/>
            <person name="Nolan M."/>
            <person name="Ohm R."/>
            <person name="Pangilinan J."/>
            <person name="Park H.-J."/>
            <person name="Ramirez L."/>
            <person name="Alfaro M."/>
            <person name="Sun H."/>
            <person name="Tritt A."/>
            <person name="Yoshinaga Y."/>
            <person name="Zwiers L.-H."/>
            <person name="Turgeon B."/>
            <person name="Goodwin S."/>
            <person name="Spatafora J."/>
            <person name="Crous P."/>
            <person name="Grigoriev I."/>
        </authorList>
    </citation>
    <scope>NUCLEOTIDE SEQUENCE</scope>
    <source>
        <strain evidence="9">CBS 122681</strain>
    </source>
</reference>
<feature type="region of interest" description="Disordered" evidence="7">
    <location>
        <begin position="1507"/>
        <end position="1527"/>
    </location>
</feature>
<evidence type="ECO:0000256" key="2">
    <source>
        <dbReference type="ARBA" id="ARBA00022553"/>
    </source>
</evidence>
<evidence type="ECO:0000256" key="3">
    <source>
        <dbReference type="ARBA" id="ARBA00022884"/>
    </source>
</evidence>
<keyword evidence="3" id="KW-0694">RNA-binding</keyword>
<feature type="compositionally biased region" description="Low complexity" evidence="7">
    <location>
        <begin position="7"/>
        <end position="20"/>
    </location>
</feature>
<dbReference type="GO" id="GO:0005634">
    <property type="term" value="C:nucleus"/>
    <property type="evidence" value="ECO:0007669"/>
    <property type="project" value="UniProtKB-SubCell"/>
</dbReference>
<dbReference type="InterPro" id="IPR015943">
    <property type="entry name" value="WD40/YVTN_repeat-like_dom_sf"/>
</dbReference>
<evidence type="ECO:0000259" key="8">
    <source>
        <dbReference type="Pfam" id="PF23774"/>
    </source>
</evidence>
<feature type="domain" description="Gem-associated protein 5 TPR" evidence="8">
    <location>
        <begin position="558"/>
        <end position="714"/>
    </location>
</feature>
<feature type="compositionally biased region" description="Basic and acidic residues" evidence="7">
    <location>
        <begin position="1005"/>
        <end position="1042"/>
    </location>
</feature>
<feature type="compositionally biased region" description="Polar residues" evidence="7">
    <location>
        <begin position="819"/>
        <end position="833"/>
    </location>
</feature>
<dbReference type="InterPro" id="IPR034605">
    <property type="entry name" value="PGC-1"/>
</dbReference>
<evidence type="ECO:0000256" key="5">
    <source>
        <dbReference type="ARBA" id="ARBA00023163"/>
    </source>
</evidence>
<sequence>MSAGQLSRQRSTSRSSSIRSDNQIKPPTPSITPGSEEFAFEPCAATASFLLYAQRNVILCLHHDTLAIERRFTRHREDVSWIAVDNVSEKGAGRLVSSYDAGSTSIVWDLVTGEEVARFASYEQIRVAAWMRNGNVAFGNAQGNVILFEPQTSEHISARTIFDPITALAPAADCRTFAIGYLNGSILIATLQPSFTILHTLTTPRAPSPIAGLAWHGSSSKQKSEMLAAQTTDGDLRVWSVPKVPHGGDSPCVIRILNQKEQREPGPCWFAWSKNGRIVQYSEGQTCAWDVRTKRVSYEPVPTIEGVAAVTNYGPTATLFTMGRNYTVQQYDLNPNGTPAMVQNVQHPPANTPPSPPNSLDEKKKKSETPLTAQPINKSAADLVIESESSDGGRTGTVMSPLEKIAHEMDQLEEERRDRVGPLSPVSSRGSQSSRSSGSGRAPRYRYDKPAPVPARSSPKPSSGTGTVFSSGTSSAFTASRGSVSIRSISSASNASSRYGSSALRKEVLRSPEETQRAKTMDLFPFTKARLSDVPYRNSQLGSDRSPDDLRQNMLRVVFGWENDIEELVRDELARHPSGSAAAVLLSKWLGDLGADMMASMVGSESMTSSDWMLLALSSMGQDSQKKVGEAFVQRLLEKGDIHPAVAILLGLGENNDAIEVYVSRKYYMEAILLTCLIFPANWQQISYLVRKWGEAAVSRGKAELAVKCFSCMGLESSEPWFSPRAQDAVFSAQKQHLLGSQLSPPLSPPSGQSSRITAKMSSLKLVTDFGRGPLPQQMIPEDDEQTPMNIGITPIAESAISPAVGSTPWRGISARTARGTSREPSSARTATPGSYHRQRRYPSKSDAERGTTNNENLASLAVPDRGQRGDIVLKTAVDNVGREAETLPFSTRRASSTGGQKDIILTAATYDPNKTKEHLPSPAAGVFEILNLKESESRGSSKSRKPDGLHIEMHEAIVESGPESGYSLNLSPPLTGASVKSAKARSIDQYISSLEEASYHARKRADSRNEPRPSSRTEPRTISRTSDRARSRNRDASESRGRSGARYIRPAKRSPSSPVPMSPEDAGIYVRRSKEAATNTDNFDDERYYKVGVTSPVATESVVSGRSNRSRARTGLSKTRSSSKPSRRPESPEGAQRARSRPTTSRASSRRREDGRGRSATRTTTPAIRSPGSPQPMFREEADEYAPVRPRERSSSRKAGERGSSARRENSPDRRMPRDRSMSRKAATTLRDNSRSRVNIRDPSPDRVADSRPESRHSEVSGRSGVRARPSTLSRKELAAQELEARRLSLARRPSAPIIPLPGELAYPSRPSPVERSHTDDSLGTLSMHRDPIRRSVTADPDISKKYSPTNRMPVAATSTTSVPIGLPATPRALRHTRYLSGGSNEVDDIPAVPTIPTEHQITLEDDLGPLLPATTFGQPTGPARSASAPPEDVSPATMSPITKPRISPTFPQGRRASLNGRGHLRTNTSPDLTSPTITASIDETIHEHQVVILEQDPAAPPLLNELQHLATPPPPPPPPLFGDSSRSSLALANIVIDGKSSDKAHDAVSPVGGPSASSSTTSHRRGRGSVSENLGMTFKRVTERMRSTSRSRNKSPPTTVRPDISPYESIPPFSFPRSAGGMSPIEGKDMPFGKFSPPPPQTQAMDYIGTPTDEMRNPQFAGYRHPKEIRANMPPEQLQQGVFGGVETPMI</sequence>
<keyword evidence="5" id="KW-0804">Transcription</keyword>
<name>A0A6A6TQV5_9PLEO</name>
<feature type="compositionally biased region" description="Basic and acidic residues" evidence="7">
    <location>
        <begin position="504"/>
        <end position="520"/>
    </location>
</feature>
<dbReference type="PANTHER" id="PTHR15528">
    <property type="entry name" value="PEROXISOME PROLIFERATOR ACTIVATED RECEPTOR GAMMA COACTIVATOR 1 PGC-1 -RELATED"/>
    <property type="match status" value="1"/>
</dbReference>
<comment type="subcellular location">
    <subcellularLocation>
        <location evidence="1">Nucleus</location>
    </subcellularLocation>
</comment>
<dbReference type="GO" id="GO:0003712">
    <property type="term" value="F:transcription coregulator activity"/>
    <property type="evidence" value="ECO:0007669"/>
    <property type="project" value="InterPro"/>
</dbReference>
<dbReference type="EMBL" id="MU004294">
    <property type="protein sequence ID" value="KAF2661298.1"/>
    <property type="molecule type" value="Genomic_DNA"/>
</dbReference>
<feature type="compositionally biased region" description="Low complexity" evidence="7">
    <location>
        <begin position="1549"/>
        <end position="1563"/>
    </location>
</feature>
<keyword evidence="2" id="KW-0597">Phosphoprotein</keyword>
<dbReference type="SUPFAM" id="SSF50978">
    <property type="entry name" value="WD40 repeat-like"/>
    <property type="match status" value="1"/>
</dbReference>
<keyword evidence="6" id="KW-0539">Nucleus</keyword>
<dbReference type="PANTHER" id="PTHR15528:SF11">
    <property type="entry name" value="FI18188P1"/>
    <property type="match status" value="1"/>
</dbReference>
<dbReference type="Proteomes" id="UP000799324">
    <property type="component" value="Unassembled WGS sequence"/>
</dbReference>
<feature type="compositionally biased region" description="Low complexity" evidence="7">
    <location>
        <begin position="462"/>
        <end position="503"/>
    </location>
</feature>
<evidence type="ECO:0000313" key="10">
    <source>
        <dbReference type="Proteomes" id="UP000799324"/>
    </source>
</evidence>
<keyword evidence="10" id="KW-1185">Reference proteome</keyword>
<feature type="region of interest" description="Disordered" evidence="7">
    <location>
        <begin position="797"/>
        <end position="864"/>
    </location>
</feature>
<proteinExistence type="predicted"/>
<feature type="compositionally biased region" description="Pro residues" evidence="7">
    <location>
        <begin position="1513"/>
        <end position="1522"/>
    </location>
</feature>
<evidence type="ECO:0000256" key="1">
    <source>
        <dbReference type="ARBA" id="ARBA00004123"/>
    </source>
</evidence>
<dbReference type="GO" id="GO:0003723">
    <property type="term" value="F:RNA binding"/>
    <property type="evidence" value="ECO:0007669"/>
    <property type="project" value="UniProtKB-KW"/>
</dbReference>
<dbReference type="InterPro" id="IPR036322">
    <property type="entry name" value="WD40_repeat_dom_sf"/>
</dbReference>
<feature type="compositionally biased region" description="Basic and acidic residues" evidence="7">
    <location>
        <begin position="1190"/>
        <end position="1223"/>
    </location>
</feature>
<evidence type="ECO:0000256" key="7">
    <source>
        <dbReference type="SAM" id="MobiDB-lite"/>
    </source>
</evidence>
<feature type="compositionally biased region" description="Polar residues" evidence="7">
    <location>
        <begin position="1467"/>
        <end position="1478"/>
    </location>
</feature>
<gene>
    <name evidence="9" type="ORF">K491DRAFT_587310</name>
</gene>
<keyword evidence="4" id="KW-0805">Transcription regulation</keyword>
<dbReference type="FunFam" id="2.130.10.10:FF:000577">
    <property type="entry name" value="WD domain G-beta repeat protein"/>
    <property type="match status" value="1"/>
</dbReference>
<feature type="region of interest" description="Disordered" evidence="7">
    <location>
        <begin position="1"/>
        <end position="35"/>
    </location>
</feature>
<evidence type="ECO:0000256" key="6">
    <source>
        <dbReference type="ARBA" id="ARBA00023242"/>
    </source>
</evidence>
<feature type="compositionally biased region" description="Basic and acidic residues" evidence="7">
    <location>
        <begin position="411"/>
        <end position="420"/>
    </location>
</feature>
<dbReference type="GO" id="GO:0045944">
    <property type="term" value="P:positive regulation of transcription by RNA polymerase II"/>
    <property type="evidence" value="ECO:0007669"/>
    <property type="project" value="TreeGrafter"/>
</dbReference>
<feature type="region of interest" description="Disordered" evidence="7">
    <location>
        <begin position="1419"/>
        <end position="1478"/>
    </location>
</feature>
<protein>
    <recommendedName>
        <fullName evidence="8">Gem-associated protein 5 TPR domain-containing protein</fullName>
    </recommendedName>
</protein>
<evidence type="ECO:0000313" key="9">
    <source>
        <dbReference type="EMBL" id="KAF2661298.1"/>
    </source>
</evidence>
<dbReference type="Pfam" id="PF23774">
    <property type="entry name" value="TPR_GEMI5"/>
    <property type="match status" value="1"/>
</dbReference>
<feature type="region of interest" description="Disordered" evidence="7">
    <location>
        <begin position="1542"/>
        <end position="1693"/>
    </location>
</feature>
<feature type="region of interest" description="Disordered" evidence="7">
    <location>
        <begin position="331"/>
        <end position="399"/>
    </location>
</feature>
<dbReference type="InterPro" id="IPR056421">
    <property type="entry name" value="TPR_GEMI5"/>
</dbReference>
<dbReference type="OrthoDB" id="7326421at2759"/>
<feature type="compositionally biased region" description="Low complexity" evidence="7">
    <location>
        <begin position="427"/>
        <end position="441"/>
    </location>
</feature>
<accession>A0A6A6TQV5</accession>
<evidence type="ECO:0000256" key="4">
    <source>
        <dbReference type="ARBA" id="ARBA00023015"/>
    </source>
</evidence>
<feature type="compositionally biased region" description="Basic and acidic residues" evidence="7">
    <location>
        <begin position="1233"/>
        <end position="1261"/>
    </location>
</feature>
<feature type="compositionally biased region" description="Polar residues" evidence="7">
    <location>
        <begin position="331"/>
        <end position="346"/>
    </location>
</feature>
<feature type="region of interest" description="Disordered" evidence="7">
    <location>
        <begin position="1302"/>
        <end position="1328"/>
    </location>
</feature>
<feature type="compositionally biased region" description="Polar residues" evidence="7">
    <location>
        <begin position="1097"/>
        <end position="1108"/>
    </location>
</feature>
<feature type="region of interest" description="Disordered" evidence="7">
    <location>
        <begin position="411"/>
        <end position="521"/>
    </location>
</feature>
<feature type="region of interest" description="Disordered" evidence="7">
    <location>
        <begin position="999"/>
        <end position="1278"/>
    </location>
</feature>
<organism evidence="9 10">
    <name type="scientific">Lophiostoma macrostomum CBS 122681</name>
    <dbReference type="NCBI Taxonomy" id="1314788"/>
    <lineage>
        <taxon>Eukaryota</taxon>
        <taxon>Fungi</taxon>
        <taxon>Dikarya</taxon>
        <taxon>Ascomycota</taxon>
        <taxon>Pezizomycotina</taxon>
        <taxon>Dothideomycetes</taxon>
        <taxon>Pleosporomycetidae</taxon>
        <taxon>Pleosporales</taxon>
        <taxon>Lophiostomataceae</taxon>
        <taxon>Lophiostoma</taxon>
    </lineage>
</organism>